<evidence type="ECO:0000313" key="1">
    <source>
        <dbReference type="EMBL" id="CAB4171901.1"/>
    </source>
</evidence>
<reference evidence="1" key="1">
    <citation type="submission" date="2020-05" db="EMBL/GenBank/DDBJ databases">
        <authorList>
            <person name="Chiriac C."/>
            <person name="Salcher M."/>
            <person name="Ghai R."/>
            <person name="Kavagutti S V."/>
        </authorList>
    </citation>
    <scope>NUCLEOTIDE SEQUENCE</scope>
</reference>
<dbReference type="Gene3D" id="3.40.50.300">
    <property type="entry name" value="P-loop containing nucleotide triphosphate hydrolases"/>
    <property type="match status" value="1"/>
</dbReference>
<organism evidence="1">
    <name type="scientific">uncultured Caudovirales phage</name>
    <dbReference type="NCBI Taxonomy" id="2100421"/>
    <lineage>
        <taxon>Viruses</taxon>
        <taxon>Duplodnaviria</taxon>
        <taxon>Heunggongvirae</taxon>
        <taxon>Uroviricota</taxon>
        <taxon>Caudoviricetes</taxon>
        <taxon>Peduoviridae</taxon>
        <taxon>Maltschvirus</taxon>
        <taxon>Maltschvirus maltsch</taxon>
    </lineage>
</organism>
<proteinExistence type="predicted"/>
<accession>A0A6J5PRF1</accession>
<evidence type="ECO:0000313" key="2">
    <source>
        <dbReference type="EMBL" id="CAB4183894.1"/>
    </source>
</evidence>
<dbReference type="Gene3D" id="3.30.420.240">
    <property type="match status" value="1"/>
</dbReference>
<dbReference type="EMBL" id="LR797291">
    <property type="protein sequence ID" value="CAB4199619.1"/>
    <property type="molecule type" value="Genomic_DNA"/>
</dbReference>
<protein>
    <recommendedName>
        <fullName evidence="5">Terminase large subunit</fullName>
    </recommendedName>
</protein>
<dbReference type="EMBL" id="LR796876">
    <property type="protein sequence ID" value="CAB4171901.1"/>
    <property type="molecule type" value="Genomic_DNA"/>
</dbReference>
<sequence>MLDSSEDLIFQRLKDDFEHYAPRCLSIRAKSGEIKPLQFNRAQRYIHQRLEEQREATGKVRALILKGRQQGCSTYVGGRFYHRTTHHNGVRSFILTHEDAATQNLFEMVNRYHDHCDPLVRPSTGAANAKELFFDVLDSGYKVGTAGTKGVGRSSTLQLFHGSEVAFWPHAETHAAGVLQAIPDEPGTEVILESTANGIGNFFHQKWRDAETGQGDYIAIFVPWFWQEEYRKDVSAGFAMDEEEREYAELYGLDAQQSVWRRNKITELKDPTLFKQEYPATAAEAFQMSGHDSYIPPALVARARKATCEASGPLVIGYDPAWKGADRHSMARRQGRAVTKVESKSKLDTVEAAGWLKQVIDAEKPARVFIDVGGVGAGVYDQLMHMGEPYSKVVKAVNFGSSPFEPQPLDDQGRPSGGPLNRRAEMWMKSKEWLEDVAGANIPDSDSIQADACGPGYKYDSHTRLQLESKEDMRRRDVKSPDEWDAIALTFAEPVGPDTTLKPLNVAPRGRGSWMGG</sequence>
<evidence type="ECO:0008006" key="5">
    <source>
        <dbReference type="Google" id="ProtNLM"/>
    </source>
</evidence>
<dbReference type="InterPro" id="IPR027417">
    <property type="entry name" value="P-loop_NTPase"/>
</dbReference>
<name>A0A6J5PRF1_9CAUD</name>
<dbReference type="EMBL" id="LR797404">
    <property type="protein sequence ID" value="CAB4214473.1"/>
    <property type="molecule type" value="Genomic_DNA"/>
</dbReference>
<evidence type="ECO:0000313" key="4">
    <source>
        <dbReference type="EMBL" id="CAB4214473.1"/>
    </source>
</evidence>
<dbReference type="EMBL" id="LR797048">
    <property type="protein sequence ID" value="CAB4183894.1"/>
    <property type="molecule type" value="Genomic_DNA"/>
</dbReference>
<gene>
    <name evidence="2" type="ORF">UFOVP1097_9</name>
    <name evidence="3" type="ORF">UFOVP1349_3</name>
    <name evidence="4" type="ORF">UFOVP1456_40</name>
    <name evidence="1" type="ORF">UFOVP925_40</name>
</gene>
<evidence type="ECO:0000313" key="3">
    <source>
        <dbReference type="EMBL" id="CAB4199619.1"/>
    </source>
</evidence>